<dbReference type="Gene3D" id="3.30.559.30">
    <property type="entry name" value="Nonribosomal peptide synthetase, condensation domain"/>
    <property type="match status" value="2"/>
</dbReference>
<dbReference type="PROSITE" id="PS00455">
    <property type="entry name" value="AMP_BINDING"/>
    <property type="match status" value="3"/>
</dbReference>
<feature type="domain" description="Carrier" evidence="5">
    <location>
        <begin position="1598"/>
        <end position="1672"/>
    </location>
</feature>
<dbReference type="PRINTS" id="PR00154">
    <property type="entry name" value="AMPBINDING"/>
</dbReference>
<dbReference type="GO" id="GO:0043041">
    <property type="term" value="P:amino acid activation for nonribosomal peptide biosynthetic process"/>
    <property type="evidence" value="ECO:0007669"/>
    <property type="project" value="TreeGrafter"/>
</dbReference>
<evidence type="ECO:0000256" key="1">
    <source>
        <dbReference type="ARBA" id="ARBA00001957"/>
    </source>
</evidence>
<dbReference type="SUPFAM" id="SSF47336">
    <property type="entry name" value="ACP-like"/>
    <property type="match status" value="3"/>
</dbReference>
<dbReference type="InterPro" id="IPR025110">
    <property type="entry name" value="AMP-bd_C"/>
</dbReference>
<dbReference type="CDD" id="cd19531">
    <property type="entry name" value="LCL_NRPS-like"/>
    <property type="match status" value="1"/>
</dbReference>
<dbReference type="PANTHER" id="PTHR45527">
    <property type="entry name" value="NONRIBOSOMAL PEPTIDE SYNTHETASE"/>
    <property type="match status" value="1"/>
</dbReference>
<dbReference type="InterPro" id="IPR006162">
    <property type="entry name" value="Ppantetheine_attach_site"/>
</dbReference>
<dbReference type="PROSITE" id="PS50075">
    <property type="entry name" value="CARRIER"/>
    <property type="match status" value="3"/>
</dbReference>
<keyword evidence="4" id="KW-0597">Phosphoprotein</keyword>
<feature type="domain" description="Carrier" evidence="5">
    <location>
        <begin position="524"/>
        <end position="599"/>
    </location>
</feature>
<dbReference type="InterPro" id="IPR009081">
    <property type="entry name" value="PP-bd_ACP"/>
</dbReference>
<dbReference type="GO" id="GO:0044550">
    <property type="term" value="P:secondary metabolite biosynthetic process"/>
    <property type="evidence" value="ECO:0007669"/>
    <property type="project" value="UniProtKB-ARBA"/>
</dbReference>
<dbReference type="NCBIfam" id="TIGR01733">
    <property type="entry name" value="AA-adenyl-dom"/>
    <property type="match status" value="3"/>
</dbReference>
<dbReference type="FunFam" id="3.40.50.980:FF:000002">
    <property type="entry name" value="Enterobactin synthetase component F"/>
    <property type="match status" value="1"/>
</dbReference>
<dbReference type="RefSeq" id="WP_068008164.1">
    <property type="nucleotide sequence ID" value="NZ_FOFM01000016.1"/>
</dbReference>
<dbReference type="FunFam" id="3.40.50.12780:FF:000012">
    <property type="entry name" value="Non-ribosomal peptide synthetase"/>
    <property type="match status" value="3"/>
</dbReference>
<evidence type="ECO:0000256" key="4">
    <source>
        <dbReference type="ARBA" id="ARBA00022553"/>
    </source>
</evidence>
<dbReference type="Gene3D" id="1.10.1200.10">
    <property type="entry name" value="ACP-like"/>
    <property type="match status" value="3"/>
</dbReference>
<dbReference type="EMBL" id="LMCB01000043">
    <property type="protein sequence ID" value="KZL16804.1"/>
    <property type="molecule type" value="Genomic_DNA"/>
</dbReference>
<dbReference type="InterPro" id="IPR010071">
    <property type="entry name" value="AA_adenyl_dom"/>
</dbReference>
<feature type="domain" description="Carrier" evidence="5">
    <location>
        <begin position="2682"/>
        <end position="2757"/>
    </location>
</feature>
<organism evidence="6 7">
    <name type="scientific">Pseudovibrio axinellae</name>
    <dbReference type="NCBI Taxonomy" id="989403"/>
    <lineage>
        <taxon>Bacteria</taxon>
        <taxon>Pseudomonadati</taxon>
        <taxon>Pseudomonadota</taxon>
        <taxon>Alphaproteobacteria</taxon>
        <taxon>Hyphomicrobiales</taxon>
        <taxon>Stappiaceae</taxon>
        <taxon>Pseudovibrio</taxon>
    </lineage>
</organism>
<dbReference type="OrthoDB" id="9803968at2"/>
<dbReference type="GO" id="GO:0031177">
    <property type="term" value="F:phosphopantetheine binding"/>
    <property type="evidence" value="ECO:0007669"/>
    <property type="project" value="InterPro"/>
</dbReference>
<keyword evidence="3" id="KW-0596">Phosphopantetheine</keyword>
<dbReference type="InterPro" id="IPR023213">
    <property type="entry name" value="CAT-like_dom_sf"/>
</dbReference>
<comment type="similarity">
    <text evidence="2">Belongs to the ATP-dependent AMP-binding enzyme family.</text>
</comment>
<dbReference type="NCBIfam" id="NF003417">
    <property type="entry name" value="PRK04813.1"/>
    <property type="match status" value="3"/>
</dbReference>
<dbReference type="SMART" id="SM00823">
    <property type="entry name" value="PKS_PP"/>
    <property type="match status" value="1"/>
</dbReference>
<evidence type="ECO:0000256" key="3">
    <source>
        <dbReference type="ARBA" id="ARBA00022450"/>
    </source>
</evidence>
<dbReference type="FunFam" id="3.40.50.980:FF:000001">
    <property type="entry name" value="Non-ribosomal peptide synthetase"/>
    <property type="match status" value="3"/>
</dbReference>
<dbReference type="PROSITE" id="PS00012">
    <property type="entry name" value="PHOSPHOPANTETHEINE"/>
    <property type="match status" value="1"/>
</dbReference>
<dbReference type="InterPro" id="IPR020806">
    <property type="entry name" value="PKS_PP-bd"/>
</dbReference>
<dbReference type="FunFam" id="3.30.300.30:FF:000010">
    <property type="entry name" value="Enterobactin synthetase component F"/>
    <property type="match status" value="1"/>
</dbReference>
<evidence type="ECO:0000313" key="7">
    <source>
        <dbReference type="Proteomes" id="UP000076577"/>
    </source>
</evidence>
<dbReference type="Gene3D" id="3.40.50.980">
    <property type="match status" value="6"/>
</dbReference>
<dbReference type="InterPro" id="IPR020845">
    <property type="entry name" value="AMP-binding_CS"/>
</dbReference>
<dbReference type="InterPro" id="IPR020459">
    <property type="entry name" value="AMP-binding"/>
</dbReference>
<keyword evidence="7" id="KW-1185">Reference proteome</keyword>
<dbReference type="Proteomes" id="UP000076577">
    <property type="component" value="Unassembled WGS sequence"/>
</dbReference>
<protein>
    <submittedName>
        <fullName evidence="6">Tyrocidine synthase 3</fullName>
    </submittedName>
</protein>
<comment type="cofactor">
    <cofactor evidence="1">
        <name>pantetheine 4'-phosphate</name>
        <dbReference type="ChEBI" id="CHEBI:47942"/>
    </cofactor>
</comment>
<dbReference type="FunFam" id="1.10.1200.10:FF:000005">
    <property type="entry name" value="Nonribosomal peptide synthetase 1"/>
    <property type="match status" value="2"/>
</dbReference>
<dbReference type="PANTHER" id="PTHR45527:SF1">
    <property type="entry name" value="FATTY ACID SYNTHASE"/>
    <property type="match status" value="1"/>
</dbReference>
<dbReference type="SUPFAM" id="SSF52777">
    <property type="entry name" value="CoA-dependent acyltransferases"/>
    <property type="match status" value="4"/>
</dbReference>
<gene>
    <name evidence="6" type="primary">tycC_2</name>
    <name evidence="6" type="ORF">PsAD2_03276</name>
</gene>
<dbReference type="GO" id="GO:0003824">
    <property type="term" value="F:catalytic activity"/>
    <property type="evidence" value="ECO:0007669"/>
    <property type="project" value="InterPro"/>
</dbReference>
<dbReference type="STRING" id="989403.SAMN05421798_11641"/>
<evidence type="ECO:0000256" key="2">
    <source>
        <dbReference type="ARBA" id="ARBA00006432"/>
    </source>
</evidence>
<evidence type="ECO:0000313" key="6">
    <source>
        <dbReference type="EMBL" id="KZL16804.1"/>
    </source>
</evidence>
<evidence type="ECO:0000259" key="5">
    <source>
        <dbReference type="PROSITE" id="PS50075"/>
    </source>
</evidence>
<dbReference type="CDD" id="cd17643">
    <property type="entry name" value="A_NRPS_Cytc1-like"/>
    <property type="match status" value="1"/>
</dbReference>
<dbReference type="GO" id="GO:0005829">
    <property type="term" value="C:cytosol"/>
    <property type="evidence" value="ECO:0007669"/>
    <property type="project" value="TreeGrafter"/>
</dbReference>
<dbReference type="InterPro" id="IPR045851">
    <property type="entry name" value="AMP-bd_C_sf"/>
</dbReference>
<proteinExistence type="inferred from homology"/>
<sequence length="2764" mass="304276">MEEANPRNQVTMNPGDLGNVVSQIEQVVTKNASNPALVGDGKTISYREMLAATDQLASVLQSNAVGPEVTVAVCMPRTPEAIIALLAIHKAGGVYVPLDNNLPCKRLEFMLKDSKASVVVCTDETASLVKELSAEIPNSLQIINYSKLDPTPFTSSTSQSVKPDQLAYIIYTSGSTGQPKGVMIEHRGLLNLALEQARCFGLDESSRVLQFASLGFDASISEILVSLCCGAQLHFAPDGTLLAGDALKHMVRDRCISHLTVPPSLASRMDPLDYSSLKTLVVAGEAMPWSLVERWSGHVNLINAYGPTENTVCATLFKSSGETGTSDTVPIGKPISNVDVHLLDDDLKQVKDGEVGTLWLGGIGLARGYKNQPDLTAKVFRSVPGIATGRLYNTGDRARRLADGTLEFLGRLDEQVKVRGYRVELQEVEKCFSKLECIEHAHVTATTADSKDPEILAYFTSRDGTPVPSVDEFKTSLSAFLPSYMVPNAFIHLDEFPLNVNGKIDRKALPAPDRYARGAQSKELPSTETQQILAGFWKDLLHVETVFCNDTLQTLGGSSLDAVQFLTRCRERFGLVLSLEDVFTGKKLSELAAKIQTSEEPDRSDRSLTDYDLGRTTFPVSHQQNGVWLLEKLTPGSLAYNAQCLIRMQGEVDASALQSALDLIVERHEIFRTTFHEDTSGTTYQKVHQPVPAQLDLVDLNTSMDSPELWKVVDREVSKPFDTSCLPLARWVLFKFDDGSSALLHIEHHLVHDGWSANIFLSEFLEAYEAFADGALPNLAPVPAQYRHYVGWQQSEDAERTYEKQLAYWKEQLSGANFTLALPTDASRPETMSFKGKQSRLELTGTLLQKLEAYCKASGHTDYTVLLGVFHLLLSRYTGQKDLLTGSAVANRKTSFSEHMLGMFVNSVVIRSNLSNNPSFSEFLNRLRSTLSNAYDNEEVPFERVVRALQPERDLSRNPIFQVGFSYHNSKVPELARDDLNISLYEAYSNNSAKFDIEVVILPRSSDNTDIPALTLLWNYATDLFQPQTIERMQENFFAVLDQCLSEPRLSVTSFSAVCEEERKLLISLSAPIQPPKTSAPSPVVHRLEQLAKSQPQHIAILQDETSLSYGELEKQAAYLAMKLRVHGVGKEKLVGVCMERNTDLIVTLLAIWKAGGAYLPIDPALPEARRAFILQDSAPDLILCCRATHQSLASLPDNQNLYVFEDLAETTDHSVPMGPTLEPVCAEDLAYVIYTSGSTGQPKGVQIEHRHIARLIDTCQPLFNFTSSDVWSFFHSYAFDFSIWEIWGALSTGGSVAIVPEDVRRDPAQFYALCCNQGVTILNQTPSAFRAFMTAQAEANTPHSLRSVVFGGEALSTPMLKNWFENPGNSDCQMVNMYGITETTVHVSYMELTAENIHRYSEGSPIGRQLDDLSLHVLDDNLMPVPFGAAGELYVGGAGVARGYLNRPALNAERFIENPFLPGDRLYRTGDLARYATDGTLLYLGRNDSQVKVRGYRIELGEVEAALATHDKLQHVVIICRNEATSDALLVAYYVPVAQRTGLDSSALRYFAANLLPNYMVPSVFVELEALPLTQNGKLDHKALEKYDVAQTKVFVGPEGDSETLLAQVWADILKVKQVGRFDNFFELGGHSLLAARVQASMHAKGCHLAAVDLLRRPVLKDLAQHIQYSAQQSSTAGETSTNQSPMSIAGLSQMQIEHVAGSVPGGIQNVKDIYPLTPLQEGIYFHHRLSEQGDPYLLWSLMAFETAEALQSYLAALQKVMDRHDILRTVFVSEGLEKPLQVVLKTVELKTCELDTDSLEGTGDAIAKLQALFDPRVTKIDLREPSLLRVHYCYDADNKRWLALKLFHHIIDDNTSLKQLNAEVKAFMREQGETLPSPVQFGKYVAFQQGQSRKEDTHNFFRDLFTGFESATAPFGLTGEHVHGADLDTDSASTGITLTADIRELASRLGVSTASVFHFVWALVMARCSGQEDICFATVLLGRLQGLENAERILGPFINTLPLRIQLADRDWVSALRAVHQTLVDLMHHEFSSLTDAIEASGVDRATPLITSLINFRHAELLSDGSQGTSHRDLPGATYLSGHYGTSYPFNLTIDDFGGTFKLQTQAPHGCNASALLRMTLEGLQHLTKVYPEAETTPTHQLVGLDRDLETRLHEFAAGPEFSESSTTLHGAFEAAAAAHGGQVALITDELQLTYAQVNSRANKLARYLKSKGAGTQDRVAVCMQKSADAVIALLAILKTGAAYVPIDATYPSERITYLIEDSAPALVLCDDLTLPQMAEMGVSEKLINLDQPDPCRQALGEDNLNASVSREDTAYVIYTSGTTGKPKGVMVPHKGPANLVAWFQQQGQITQQDRVLLSTSLTFDISVVEIFASLTCGASLIVADRSRLLEGSYLVELIGEYQVTVCQFVPSLLGFFLSCEGADTCSSLRSVLCGGEAFSSYLAKRCFEVLGPVRLQNLYGPTEASIYCTAQEVEHHADYPPVVPIGRPIAGMTMYVLDQHLALAAPGVAGDLYGAGPGVATGYLNRPELTAERFIDSPFKAGERFYKTGDIGRYLKDGTIEYLGRDDFQIKVRGYRIEPGEIEHALCLSKGVSNAVVVTHQDEAKDTQLVAYVCPDKGAGSLNPAALRTTLTSQLPEYMVPGLYVQLDTLPLTSNGKIDRSQLPEPDSGSIQPITSYVPPETPMEEELARIWAEVLQLERVGICDNFFDIGGHSLRATRIIARMHDVLGMEVPLRIFFERPTIEQTLDYIFEELEAAEEYS</sequence>
<dbReference type="Gene3D" id="3.30.559.10">
    <property type="entry name" value="Chloramphenicol acetyltransferase-like domain"/>
    <property type="match status" value="2"/>
</dbReference>
<dbReference type="InterPro" id="IPR036736">
    <property type="entry name" value="ACP-like_sf"/>
</dbReference>
<comment type="caution">
    <text evidence="6">The sequence shown here is derived from an EMBL/GenBank/DDBJ whole genome shotgun (WGS) entry which is preliminary data.</text>
</comment>
<dbReference type="SUPFAM" id="SSF56801">
    <property type="entry name" value="Acetyl-CoA synthetase-like"/>
    <property type="match status" value="3"/>
</dbReference>
<dbReference type="Pfam" id="PF13193">
    <property type="entry name" value="AMP-binding_C"/>
    <property type="match status" value="2"/>
</dbReference>
<reference evidence="6 7" key="1">
    <citation type="journal article" date="2016" name="Front. Microbiol.">
        <title>Comparative Genomic Analysis Reveals a Diverse Repertoire of Genes Involved in Prokaryote-Eukaryote Interactions within the Pseudovibrio Genus.</title>
        <authorList>
            <person name="Romano S."/>
            <person name="Fernandez-Guerra A."/>
            <person name="Reen F.J."/>
            <person name="Glockner F.O."/>
            <person name="Crowley S.P."/>
            <person name="O'Sullivan O."/>
            <person name="Cotter P.D."/>
            <person name="Adams C."/>
            <person name="Dobson A.D."/>
            <person name="O'Gara F."/>
        </authorList>
    </citation>
    <scope>NUCLEOTIDE SEQUENCE [LARGE SCALE GENOMIC DNA]</scope>
    <source>
        <strain evidence="6 7">Ad2</strain>
    </source>
</reference>
<dbReference type="Pfam" id="PF00501">
    <property type="entry name" value="AMP-binding"/>
    <property type="match status" value="3"/>
</dbReference>
<dbReference type="FunFam" id="2.30.38.10:FF:000001">
    <property type="entry name" value="Non-ribosomal peptide synthetase PvdI"/>
    <property type="match status" value="1"/>
</dbReference>
<dbReference type="CDD" id="cd05930">
    <property type="entry name" value="A_NRPS"/>
    <property type="match status" value="2"/>
</dbReference>
<dbReference type="Pfam" id="PF00668">
    <property type="entry name" value="Condensation"/>
    <property type="match status" value="2"/>
</dbReference>
<dbReference type="InterPro" id="IPR000873">
    <property type="entry name" value="AMP-dep_synth/lig_dom"/>
</dbReference>
<dbReference type="InterPro" id="IPR001242">
    <property type="entry name" value="Condensation_dom"/>
</dbReference>
<accession>A0A165WR54</accession>
<dbReference type="FunFam" id="3.30.300.30:FF:000015">
    <property type="entry name" value="Nonribosomal peptide synthase SidD"/>
    <property type="match status" value="1"/>
</dbReference>
<name>A0A165WR54_9HYPH</name>
<dbReference type="Gene3D" id="2.30.38.10">
    <property type="entry name" value="Luciferase, Domain 3"/>
    <property type="match status" value="3"/>
</dbReference>
<dbReference type="Pfam" id="PF00550">
    <property type="entry name" value="PP-binding"/>
    <property type="match status" value="3"/>
</dbReference>
<dbReference type="CDD" id="cd19544">
    <property type="entry name" value="E-C_NRPS"/>
    <property type="match status" value="1"/>
</dbReference>
<dbReference type="PATRIC" id="fig|989403.3.peg.3516"/>
<dbReference type="Gene3D" id="3.30.300.30">
    <property type="match status" value="3"/>
</dbReference>